<dbReference type="PANTHER" id="PTHR30146">
    <property type="entry name" value="LACI-RELATED TRANSCRIPTIONAL REPRESSOR"/>
    <property type="match status" value="1"/>
</dbReference>
<dbReference type="OrthoDB" id="252678at2"/>
<dbReference type="GO" id="GO:0003700">
    <property type="term" value="F:DNA-binding transcription factor activity"/>
    <property type="evidence" value="ECO:0007669"/>
    <property type="project" value="TreeGrafter"/>
</dbReference>
<dbReference type="CDD" id="cd01392">
    <property type="entry name" value="HTH_LacI"/>
    <property type="match status" value="1"/>
</dbReference>
<gene>
    <name evidence="5" type="ORF">D9V32_08320</name>
</gene>
<dbReference type="Gene3D" id="1.10.260.40">
    <property type="entry name" value="lambda repressor-like DNA-binding domains"/>
    <property type="match status" value="1"/>
</dbReference>
<dbReference type="PROSITE" id="PS50932">
    <property type="entry name" value="HTH_LACI_2"/>
    <property type="match status" value="1"/>
</dbReference>
<dbReference type="SMART" id="SM00354">
    <property type="entry name" value="HTH_LACI"/>
    <property type="match status" value="1"/>
</dbReference>
<dbReference type="Gene3D" id="3.40.50.2300">
    <property type="match status" value="2"/>
</dbReference>
<keyword evidence="3" id="KW-0804">Transcription</keyword>
<feature type="domain" description="HTH lacI-type" evidence="4">
    <location>
        <begin position="9"/>
        <end position="63"/>
    </location>
</feature>
<reference evidence="5 6" key="1">
    <citation type="submission" date="2018-10" db="EMBL/GenBank/DDBJ databases">
        <authorList>
            <person name="Li J."/>
        </authorList>
    </citation>
    <scope>NUCLEOTIDE SEQUENCE [LARGE SCALE GENOMIC DNA]</scope>
    <source>
        <strain evidence="5 6">IF 016277</strain>
    </source>
</reference>
<keyword evidence="6" id="KW-1185">Reference proteome</keyword>
<dbReference type="SUPFAM" id="SSF53822">
    <property type="entry name" value="Periplasmic binding protein-like I"/>
    <property type="match status" value="1"/>
</dbReference>
<organism evidence="5 6">
    <name type="scientific">Mycetocola tolaasinivorans</name>
    <dbReference type="NCBI Taxonomy" id="76635"/>
    <lineage>
        <taxon>Bacteria</taxon>
        <taxon>Bacillati</taxon>
        <taxon>Actinomycetota</taxon>
        <taxon>Actinomycetes</taxon>
        <taxon>Micrococcales</taxon>
        <taxon>Microbacteriaceae</taxon>
        <taxon>Mycetocola</taxon>
    </lineage>
</organism>
<comment type="caution">
    <text evidence="5">The sequence shown here is derived from an EMBL/GenBank/DDBJ whole genome shotgun (WGS) entry which is preliminary data.</text>
</comment>
<keyword evidence="1" id="KW-0805">Transcription regulation</keyword>
<evidence type="ECO:0000256" key="1">
    <source>
        <dbReference type="ARBA" id="ARBA00023015"/>
    </source>
</evidence>
<evidence type="ECO:0000313" key="6">
    <source>
        <dbReference type="Proteomes" id="UP000272503"/>
    </source>
</evidence>
<dbReference type="SUPFAM" id="SSF47413">
    <property type="entry name" value="lambda repressor-like DNA-binding domains"/>
    <property type="match status" value="1"/>
</dbReference>
<dbReference type="EMBL" id="RCUX01000005">
    <property type="protein sequence ID" value="RLP76147.1"/>
    <property type="molecule type" value="Genomic_DNA"/>
</dbReference>
<evidence type="ECO:0000313" key="5">
    <source>
        <dbReference type="EMBL" id="RLP76147.1"/>
    </source>
</evidence>
<dbReference type="InterPro" id="IPR028082">
    <property type="entry name" value="Peripla_BP_I"/>
</dbReference>
<dbReference type="GO" id="GO:0000976">
    <property type="term" value="F:transcription cis-regulatory region binding"/>
    <property type="evidence" value="ECO:0007669"/>
    <property type="project" value="TreeGrafter"/>
</dbReference>
<keyword evidence="2" id="KW-0238">DNA-binding</keyword>
<dbReference type="InterPro" id="IPR000843">
    <property type="entry name" value="HTH_LacI"/>
</dbReference>
<dbReference type="Pfam" id="PF13377">
    <property type="entry name" value="Peripla_BP_3"/>
    <property type="match status" value="1"/>
</dbReference>
<evidence type="ECO:0000256" key="3">
    <source>
        <dbReference type="ARBA" id="ARBA00023163"/>
    </source>
</evidence>
<dbReference type="AlphaFoldDB" id="A0A3L7A7L6"/>
<dbReference type="Pfam" id="PF00356">
    <property type="entry name" value="LacI"/>
    <property type="match status" value="1"/>
</dbReference>
<dbReference type="Proteomes" id="UP000272503">
    <property type="component" value="Unassembled WGS sequence"/>
</dbReference>
<evidence type="ECO:0000259" key="4">
    <source>
        <dbReference type="PROSITE" id="PS50932"/>
    </source>
</evidence>
<evidence type="ECO:0000256" key="2">
    <source>
        <dbReference type="ARBA" id="ARBA00023125"/>
    </source>
</evidence>
<dbReference type="PROSITE" id="PS00356">
    <property type="entry name" value="HTH_LACI_1"/>
    <property type="match status" value="1"/>
</dbReference>
<dbReference type="PANTHER" id="PTHR30146:SF109">
    <property type="entry name" value="HTH-TYPE TRANSCRIPTIONAL REGULATOR GALS"/>
    <property type="match status" value="1"/>
</dbReference>
<proteinExistence type="predicted"/>
<sequence length="345" mass="37114">MAGRSRDMATMRDVAQRAGVSLATVSFAINKTKPVAPSTRERIEAAMLELNYKPNAIARALASRRTRIIALLFPVLEHNLDGTALKFFTSAAAEAQRRGYNLILWPSGTDAARIDQLVHSGLIDGVVVMEVYLHDERVERLRELGIPFTLIGRTAEPRGISYVDVNFEGLVATAMHHLRELGHRRIGIVFGEGGDPLISEYGPVVRTRDAYLAAIADTEDEPLMFSCDQSSAAGRRLVPDILRQAPDISALLLLNEHAASGIVSGLRAQGIGVPESVSVVGLGSSIEVAEAIDPQISLYESPSEELGRRGVEDLIDVLEGTRSAPGASLVDCVFVDFGSIAPAHS</sequence>
<accession>A0A3L7A7L6</accession>
<dbReference type="InterPro" id="IPR046335">
    <property type="entry name" value="LacI/GalR-like_sensor"/>
</dbReference>
<protein>
    <submittedName>
        <fullName evidence="5">LacI family transcriptional regulator</fullName>
    </submittedName>
</protein>
<name>A0A3L7A7L6_9MICO</name>
<dbReference type="InterPro" id="IPR010982">
    <property type="entry name" value="Lambda_DNA-bd_dom_sf"/>
</dbReference>